<proteinExistence type="inferred from homology"/>
<dbReference type="OrthoDB" id="9803541at2"/>
<dbReference type="Proteomes" id="UP000320078">
    <property type="component" value="Unassembled WGS sequence"/>
</dbReference>
<evidence type="ECO:0000313" key="8">
    <source>
        <dbReference type="EMBL" id="TVY12118.1"/>
    </source>
</evidence>
<sequence length="118" mass="13796">MNITNKELMNAVHNDNLRNITEFKTGDTIRVFIKIEEGNKKRIQTFEGLVIGRKKGNNISATFTVRKNYSGVGVERIFPLHSPLYEKIEVLRRGIVRRSKIHYVRKLSDKTIKIKEKR</sequence>
<accession>A0A559KJ47</accession>
<comment type="function">
    <text evidence="1 6 7">This protein is located at the 30S-50S ribosomal subunit interface and may play a role in the structure and function of the aminoacyl-tRNA binding site.</text>
</comment>
<organism evidence="8 9">
    <name type="scientific">Candidatus Phytoplasma pini</name>
    <dbReference type="NCBI Taxonomy" id="267362"/>
    <lineage>
        <taxon>Bacteria</taxon>
        <taxon>Bacillati</taxon>
        <taxon>Mycoplasmatota</taxon>
        <taxon>Mollicutes</taxon>
        <taxon>Acholeplasmatales</taxon>
        <taxon>Acholeplasmataceae</taxon>
        <taxon>Candidatus Phytoplasma</taxon>
    </lineage>
</organism>
<dbReference type="InterPro" id="IPR008991">
    <property type="entry name" value="Translation_prot_SH3-like_sf"/>
</dbReference>
<dbReference type="Gene3D" id="2.30.30.790">
    <property type="match status" value="1"/>
</dbReference>
<reference evidence="8 9" key="1">
    <citation type="submission" date="2019-06" db="EMBL/GenBank/DDBJ databases">
        <title>Draft Genome Sequence of Candidatus Phytoplasma pini-Related Strain MDPP: A Resource for Comparative Genomics of Gymnosperm-infecting Phytoplasmas.</title>
        <authorList>
            <person name="Cai W."/>
            <person name="Costanzo S."/>
            <person name="Shao J."/>
            <person name="Zhao Y."/>
            <person name="Davis R."/>
        </authorList>
    </citation>
    <scope>NUCLEOTIDE SEQUENCE [LARGE SCALE GENOMIC DNA]</scope>
    <source>
        <strain evidence="8 9">MDPP</strain>
    </source>
</reference>
<dbReference type="AlphaFoldDB" id="A0A559KJ47"/>
<evidence type="ECO:0000256" key="4">
    <source>
        <dbReference type="ARBA" id="ARBA00023274"/>
    </source>
</evidence>
<keyword evidence="9" id="KW-1185">Reference proteome</keyword>
<comment type="similarity">
    <text evidence="2 6 7">Belongs to the bacterial ribosomal protein bL19 family.</text>
</comment>
<evidence type="ECO:0000256" key="3">
    <source>
        <dbReference type="ARBA" id="ARBA00022980"/>
    </source>
</evidence>
<comment type="caution">
    <text evidence="8">The sequence shown here is derived from an EMBL/GenBank/DDBJ whole genome shotgun (WGS) entry which is preliminary data.</text>
</comment>
<dbReference type="GO" id="GO:0006412">
    <property type="term" value="P:translation"/>
    <property type="evidence" value="ECO:0007669"/>
    <property type="project" value="UniProtKB-UniRule"/>
</dbReference>
<keyword evidence="3 6" id="KW-0689">Ribosomal protein</keyword>
<evidence type="ECO:0000256" key="1">
    <source>
        <dbReference type="ARBA" id="ARBA00002349"/>
    </source>
</evidence>
<dbReference type="PRINTS" id="PR00061">
    <property type="entry name" value="RIBOSOMALL19"/>
</dbReference>
<dbReference type="EMBL" id="VIAE01000010">
    <property type="protein sequence ID" value="TVY12118.1"/>
    <property type="molecule type" value="Genomic_DNA"/>
</dbReference>
<dbReference type="InterPro" id="IPR001857">
    <property type="entry name" value="Ribosomal_bL19"/>
</dbReference>
<gene>
    <name evidence="6 8" type="primary">rplS</name>
    <name evidence="8" type="ORF">MDPP_00330</name>
</gene>
<dbReference type="PANTHER" id="PTHR15680">
    <property type="entry name" value="RIBOSOMAL PROTEIN L19"/>
    <property type="match status" value="1"/>
</dbReference>
<evidence type="ECO:0000313" key="9">
    <source>
        <dbReference type="Proteomes" id="UP000320078"/>
    </source>
</evidence>
<evidence type="ECO:0000256" key="2">
    <source>
        <dbReference type="ARBA" id="ARBA00005781"/>
    </source>
</evidence>
<dbReference type="GO" id="GO:0022625">
    <property type="term" value="C:cytosolic large ribosomal subunit"/>
    <property type="evidence" value="ECO:0007669"/>
    <property type="project" value="TreeGrafter"/>
</dbReference>
<dbReference type="PANTHER" id="PTHR15680:SF9">
    <property type="entry name" value="LARGE RIBOSOMAL SUBUNIT PROTEIN BL19M"/>
    <property type="match status" value="1"/>
</dbReference>
<dbReference type="Pfam" id="PF01245">
    <property type="entry name" value="Ribosomal_L19"/>
    <property type="match status" value="1"/>
</dbReference>
<dbReference type="PIRSF" id="PIRSF002191">
    <property type="entry name" value="Ribosomal_L19"/>
    <property type="match status" value="1"/>
</dbReference>
<name>A0A559KJ47_9MOLU</name>
<keyword evidence="4 6" id="KW-0687">Ribonucleoprotein</keyword>
<evidence type="ECO:0000256" key="5">
    <source>
        <dbReference type="ARBA" id="ARBA00035171"/>
    </source>
</evidence>
<dbReference type="HAMAP" id="MF_00402">
    <property type="entry name" value="Ribosomal_bL19"/>
    <property type="match status" value="1"/>
</dbReference>
<evidence type="ECO:0000256" key="7">
    <source>
        <dbReference type="RuleBase" id="RU000559"/>
    </source>
</evidence>
<dbReference type="InterPro" id="IPR038657">
    <property type="entry name" value="Ribosomal_bL19_sf"/>
</dbReference>
<dbReference type="GO" id="GO:0003735">
    <property type="term" value="F:structural constituent of ribosome"/>
    <property type="evidence" value="ECO:0007669"/>
    <property type="project" value="InterPro"/>
</dbReference>
<evidence type="ECO:0000256" key="6">
    <source>
        <dbReference type="HAMAP-Rule" id="MF_00402"/>
    </source>
</evidence>
<dbReference type="SUPFAM" id="SSF50104">
    <property type="entry name" value="Translation proteins SH3-like domain"/>
    <property type="match status" value="1"/>
</dbReference>
<protein>
    <recommendedName>
        <fullName evidence="5 6">Large ribosomal subunit protein bL19</fullName>
    </recommendedName>
</protein>
<dbReference type="NCBIfam" id="TIGR01024">
    <property type="entry name" value="rplS_bact"/>
    <property type="match status" value="1"/>
</dbReference>